<dbReference type="GeneID" id="85497806"/>
<evidence type="ECO:0000313" key="2">
    <source>
        <dbReference type="EMBL" id="BEI93936.1"/>
    </source>
</evidence>
<dbReference type="AlphaFoldDB" id="A0AA48L887"/>
<dbReference type="Proteomes" id="UP001233271">
    <property type="component" value="Chromosome 6"/>
</dbReference>
<organism evidence="2 3">
    <name type="scientific">Cutaneotrichosporon cavernicola</name>
    <dbReference type="NCBI Taxonomy" id="279322"/>
    <lineage>
        <taxon>Eukaryota</taxon>
        <taxon>Fungi</taxon>
        <taxon>Dikarya</taxon>
        <taxon>Basidiomycota</taxon>
        <taxon>Agaricomycotina</taxon>
        <taxon>Tremellomycetes</taxon>
        <taxon>Trichosporonales</taxon>
        <taxon>Trichosporonaceae</taxon>
        <taxon>Cutaneotrichosporon</taxon>
    </lineage>
</organism>
<reference evidence="2" key="1">
    <citation type="journal article" date="2023" name="BMC Genomics">
        <title>Chromosome-level genome assemblies of Cutaneotrichosporon spp. (Trichosporonales, Basidiomycota) reveal imbalanced evolution between nucleotide sequences and chromosome synteny.</title>
        <authorList>
            <person name="Kobayashi Y."/>
            <person name="Kayamori A."/>
            <person name="Aoki K."/>
            <person name="Shiwa Y."/>
            <person name="Matsutani M."/>
            <person name="Fujita N."/>
            <person name="Sugita T."/>
            <person name="Iwasaki W."/>
            <person name="Tanaka N."/>
            <person name="Takashima M."/>
        </authorList>
    </citation>
    <scope>NUCLEOTIDE SEQUENCE</scope>
    <source>
        <strain evidence="2">HIS019</strain>
    </source>
</reference>
<protein>
    <submittedName>
        <fullName evidence="2">Uncharacterized protein</fullName>
    </submittedName>
</protein>
<dbReference type="EMBL" id="AP028217">
    <property type="protein sequence ID" value="BEI93936.1"/>
    <property type="molecule type" value="Genomic_DNA"/>
</dbReference>
<evidence type="ECO:0000313" key="3">
    <source>
        <dbReference type="Proteomes" id="UP001233271"/>
    </source>
</evidence>
<accession>A0AA48L887</accession>
<dbReference type="KEGG" id="ccac:CcaHIS019_0603950"/>
<feature type="region of interest" description="Disordered" evidence="1">
    <location>
        <begin position="140"/>
        <end position="165"/>
    </location>
</feature>
<evidence type="ECO:0000256" key="1">
    <source>
        <dbReference type="SAM" id="MobiDB-lite"/>
    </source>
</evidence>
<dbReference type="RefSeq" id="XP_060459201.1">
    <property type="nucleotide sequence ID" value="XM_060602848.1"/>
</dbReference>
<gene>
    <name evidence="2" type="ORF">CcaverHIS019_0603950</name>
</gene>
<keyword evidence="3" id="KW-1185">Reference proteome</keyword>
<sequence>MGRGRLRRRLGRMKDRVLYRFSSARQDTIAEPFLEACATSASTGFRALLVEDLLERISELEATYHLNIKLWGYPQLRKTRYWDRRKIWVVIDQMSQAEEALSYHIREAEAAFRALSGRSPPKPRSLLNDASLQLPGAHLKTKEKLETTPPEASGSGPGFNSLPADPNAIPRASATKFLTSYYLSLSEIRESLKRWRAELKAVADEV</sequence>
<name>A0AA48L887_9TREE</name>
<proteinExistence type="predicted"/>